<dbReference type="InterPro" id="IPR022637">
    <property type="entry name" value="DNA_polIII_beta_cen"/>
</dbReference>
<evidence type="ECO:0000256" key="5">
    <source>
        <dbReference type="ARBA" id="ARBA00022695"/>
    </source>
</evidence>
<keyword evidence="3" id="KW-0963">Cytoplasm</keyword>
<dbReference type="SUPFAM" id="SSF55979">
    <property type="entry name" value="DNA clamp"/>
    <property type="match status" value="1"/>
</dbReference>
<dbReference type="GO" id="GO:0008408">
    <property type="term" value="F:3'-5' exonuclease activity"/>
    <property type="evidence" value="ECO:0007669"/>
    <property type="project" value="InterPro"/>
</dbReference>
<protein>
    <submittedName>
        <fullName evidence="10">DNA polymerase III, beta chain, central</fullName>
    </submittedName>
</protein>
<gene>
    <name evidence="10" type="ORF">UFOVP162_15</name>
</gene>
<keyword evidence="4" id="KW-0808">Transferase</keyword>
<accession>A0A6J7XV55</accession>
<organism evidence="10">
    <name type="scientific">uncultured Caudovirales phage</name>
    <dbReference type="NCBI Taxonomy" id="2100421"/>
    <lineage>
        <taxon>Viruses</taxon>
        <taxon>Duplodnaviria</taxon>
        <taxon>Heunggongvirae</taxon>
        <taxon>Uroviricota</taxon>
        <taxon>Caudoviricetes</taxon>
        <taxon>Peduoviridae</taxon>
        <taxon>Maltschvirus</taxon>
        <taxon>Maltschvirus maltsch</taxon>
    </lineage>
</organism>
<keyword evidence="7" id="KW-0239">DNA-directed DNA polymerase</keyword>
<dbReference type="EMBL" id="LR798453">
    <property type="protein sequence ID" value="CAB5238216.1"/>
    <property type="molecule type" value="Genomic_DNA"/>
</dbReference>
<evidence type="ECO:0000313" key="10">
    <source>
        <dbReference type="EMBL" id="CAB5238216.1"/>
    </source>
</evidence>
<feature type="domain" description="DNA polymerase III beta sliding clamp central" evidence="9">
    <location>
        <begin position="9"/>
        <end position="110"/>
    </location>
</feature>
<evidence type="ECO:0000256" key="8">
    <source>
        <dbReference type="ARBA" id="ARBA00023125"/>
    </source>
</evidence>
<proteinExistence type="inferred from homology"/>
<evidence type="ECO:0000256" key="3">
    <source>
        <dbReference type="ARBA" id="ARBA00022490"/>
    </source>
</evidence>
<dbReference type="InterPro" id="IPR046938">
    <property type="entry name" value="DNA_clamp_sf"/>
</dbReference>
<dbReference type="PANTHER" id="PTHR30478:SF0">
    <property type="entry name" value="BETA SLIDING CLAMP"/>
    <property type="match status" value="1"/>
</dbReference>
<keyword evidence="6" id="KW-0235">DNA replication</keyword>
<comment type="similarity">
    <text evidence="2">Belongs to the beta sliding clamp family.</text>
</comment>
<keyword evidence="8" id="KW-0238">DNA-binding</keyword>
<comment type="subcellular location">
    <subcellularLocation>
        <location evidence="1">Cytoplasm</location>
    </subcellularLocation>
</comment>
<evidence type="ECO:0000256" key="7">
    <source>
        <dbReference type="ARBA" id="ARBA00022932"/>
    </source>
</evidence>
<evidence type="ECO:0000256" key="4">
    <source>
        <dbReference type="ARBA" id="ARBA00022679"/>
    </source>
</evidence>
<evidence type="ECO:0000259" key="9">
    <source>
        <dbReference type="Pfam" id="PF02767"/>
    </source>
</evidence>
<dbReference type="GO" id="GO:0009360">
    <property type="term" value="C:DNA polymerase III complex"/>
    <property type="evidence" value="ECO:0007669"/>
    <property type="project" value="InterPro"/>
</dbReference>
<dbReference type="GO" id="GO:0006271">
    <property type="term" value="P:DNA strand elongation involved in DNA replication"/>
    <property type="evidence" value="ECO:0007669"/>
    <property type="project" value="TreeGrafter"/>
</dbReference>
<dbReference type="GO" id="GO:0003677">
    <property type="term" value="F:DNA binding"/>
    <property type="evidence" value="ECO:0007669"/>
    <property type="project" value="UniProtKB-KW"/>
</dbReference>
<name>A0A6J7XV55_9CAUD</name>
<sequence length="189" mass="20647">MQTTIEIKTIKALLHFAAKKDIRYYLQGVHIEQGPTGTYAVTTNGYFIAVARIDTQAQTPASVIVVSDHLASVIKGVKGMIQIDVEGAKVTIKTGAIERTVQAVDGSYPDWRRVIHVPQTGEQAYFNPDYLATVQKAAREYHGSKVTLYHVTQNGNSVGHCAIDDDLQVFVMPVHGIAQPNVAPWVATC</sequence>
<dbReference type="Gene3D" id="3.10.150.10">
    <property type="entry name" value="DNA Polymerase III, subunit A, domain 2"/>
    <property type="match status" value="1"/>
</dbReference>
<evidence type="ECO:0000256" key="6">
    <source>
        <dbReference type="ARBA" id="ARBA00022705"/>
    </source>
</evidence>
<dbReference type="Pfam" id="PF02767">
    <property type="entry name" value="DNA_pol3_beta_2"/>
    <property type="match status" value="1"/>
</dbReference>
<dbReference type="GO" id="GO:0003887">
    <property type="term" value="F:DNA-directed DNA polymerase activity"/>
    <property type="evidence" value="ECO:0007669"/>
    <property type="project" value="UniProtKB-KW"/>
</dbReference>
<dbReference type="InterPro" id="IPR001001">
    <property type="entry name" value="DNA_polIII_beta"/>
</dbReference>
<dbReference type="PANTHER" id="PTHR30478">
    <property type="entry name" value="DNA POLYMERASE III SUBUNIT BETA"/>
    <property type="match status" value="1"/>
</dbReference>
<evidence type="ECO:0000256" key="1">
    <source>
        <dbReference type="ARBA" id="ARBA00004496"/>
    </source>
</evidence>
<keyword evidence="5" id="KW-0548">Nucleotidyltransferase</keyword>
<evidence type="ECO:0000256" key="2">
    <source>
        <dbReference type="ARBA" id="ARBA00010752"/>
    </source>
</evidence>
<reference evidence="10" key="1">
    <citation type="submission" date="2020-05" db="EMBL/GenBank/DDBJ databases">
        <authorList>
            <person name="Chiriac C."/>
            <person name="Salcher M."/>
            <person name="Ghai R."/>
            <person name="Kavagutti S V."/>
        </authorList>
    </citation>
    <scope>NUCLEOTIDE SEQUENCE</scope>
</reference>